<dbReference type="Gene3D" id="3.40.50.720">
    <property type="entry name" value="NAD(P)-binding Rossmann-like Domain"/>
    <property type="match status" value="1"/>
</dbReference>
<dbReference type="AlphaFoldDB" id="A0A810N5Y8"/>
<proteinExistence type="predicted"/>
<accession>A0A810N5Y8</accession>
<evidence type="ECO:0000313" key="2">
    <source>
        <dbReference type="EMBL" id="BCJ68380.1"/>
    </source>
</evidence>
<dbReference type="SUPFAM" id="SSF51735">
    <property type="entry name" value="NAD(P)-binding Rossmann-fold domains"/>
    <property type="match status" value="1"/>
</dbReference>
<protein>
    <submittedName>
        <fullName evidence="2">NmrA family protein</fullName>
    </submittedName>
</protein>
<dbReference type="PANTHER" id="PTHR43162:SF1">
    <property type="entry name" value="PRESTALK A DIFFERENTIATION PROTEIN A"/>
    <property type="match status" value="1"/>
</dbReference>
<keyword evidence="3" id="KW-1185">Reference proteome</keyword>
<dbReference type="Proteomes" id="UP000680866">
    <property type="component" value="Chromosome"/>
</dbReference>
<sequence length="276" mass="29474">MLDRMTNTPITVIGGTGKTGRRVVAQLRRAGHEPRAASRSAATRFDWTDRDTWPAAVEGAGAVYVTPYDPGDGDLLKAFTDVAVHAGVRRLVLLSAREWVDIHDTAALAREDAVRDCGADWTILRPTWFAQNFSEEPFFSDGVRAGELAHGTGDGRHPFVDVEDIAAVAVAALTGEGHGGRTYDLSGPRALTVAEALAEISTAADRPIRPVPLPLQAYREHLTGLGYPQEAAAGVAGLSALIRDGDDAYVSDGVWRALGRPARDFADYVAATDWTG</sequence>
<evidence type="ECO:0000313" key="3">
    <source>
        <dbReference type="Proteomes" id="UP000680866"/>
    </source>
</evidence>
<gene>
    <name evidence="2" type="ORF">Prubr_54010</name>
</gene>
<evidence type="ECO:0000259" key="1">
    <source>
        <dbReference type="Pfam" id="PF13460"/>
    </source>
</evidence>
<dbReference type="Pfam" id="PF13460">
    <property type="entry name" value="NAD_binding_10"/>
    <property type="match status" value="1"/>
</dbReference>
<reference evidence="2" key="1">
    <citation type="submission" date="2020-08" db="EMBL/GenBank/DDBJ databases">
        <title>Whole genome shotgun sequence of Polymorphospora rubra NBRC 101157.</title>
        <authorList>
            <person name="Komaki H."/>
            <person name="Tamura T."/>
        </authorList>
    </citation>
    <scope>NUCLEOTIDE SEQUENCE</scope>
    <source>
        <strain evidence="2">NBRC 101157</strain>
    </source>
</reference>
<dbReference type="Gene3D" id="3.90.25.10">
    <property type="entry name" value="UDP-galactose 4-epimerase, domain 1"/>
    <property type="match status" value="1"/>
</dbReference>
<name>A0A810N5Y8_9ACTN</name>
<dbReference type="EMBL" id="AP023359">
    <property type="protein sequence ID" value="BCJ68380.1"/>
    <property type="molecule type" value="Genomic_DNA"/>
</dbReference>
<dbReference type="PANTHER" id="PTHR43162">
    <property type="match status" value="1"/>
</dbReference>
<dbReference type="InterPro" id="IPR016040">
    <property type="entry name" value="NAD(P)-bd_dom"/>
</dbReference>
<feature type="domain" description="NAD(P)-binding" evidence="1">
    <location>
        <begin position="14"/>
        <end position="174"/>
    </location>
</feature>
<dbReference type="InterPro" id="IPR036291">
    <property type="entry name" value="NAD(P)-bd_dom_sf"/>
</dbReference>
<dbReference type="KEGG" id="pry:Prubr_54010"/>
<organism evidence="2 3">
    <name type="scientific">Polymorphospora rubra</name>
    <dbReference type="NCBI Taxonomy" id="338584"/>
    <lineage>
        <taxon>Bacteria</taxon>
        <taxon>Bacillati</taxon>
        <taxon>Actinomycetota</taxon>
        <taxon>Actinomycetes</taxon>
        <taxon>Micromonosporales</taxon>
        <taxon>Micromonosporaceae</taxon>
        <taxon>Polymorphospora</taxon>
    </lineage>
</organism>
<dbReference type="InterPro" id="IPR051604">
    <property type="entry name" value="Ergot_Alk_Oxidoreductase"/>
</dbReference>